<gene>
    <name evidence="1" type="primary">orfD</name>
</gene>
<dbReference type="AlphaFoldDB" id="Q56AZ5"/>
<protein>
    <submittedName>
        <fullName evidence="1">OrfD</fullName>
    </submittedName>
</protein>
<proteinExistence type="predicted"/>
<reference evidence="1" key="2">
    <citation type="journal article" date="2005" name="J. Bacteriol.">
        <title>Identification of genes of VSH-1, a prophage-like gene transfer agent of Brachyspira hyodysenteriae.</title>
        <authorList>
            <person name="Matson E.G."/>
            <person name="Thompson M.G."/>
            <person name="Humphrey S.B."/>
            <person name="Zuerner R.L."/>
            <person name="Stanton T.B."/>
        </authorList>
    </citation>
    <scope>NUCLEOTIDE SEQUENCE</scope>
    <source>
        <strain evidence="1">B204</strain>
    </source>
</reference>
<dbReference type="RefSeq" id="WP_044555355.1">
    <property type="nucleotide sequence ID" value="NZ_CP019600.1"/>
</dbReference>
<dbReference type="EMBL" id="AY971355">
    <property type="protein sequence ID" value="AAX81973.1"/>
    <property type="molecule type" value="Genomic_DNA"/>
</dbReference>
<reference evidence="1" key="1">
    <citation type="journal article" date="2003" name="FEMS Microbiol. Lett.">
        <title>Detection of bacteriophage VSH-1 svp38 gene in Brachyspira spirochetes.</title>
        <authorList>
            <person name="Stanton T.B."/>
            <person name="Thompson M.G."/>
            <person name="Humphrey S.B."/>
            <person name="Zuerner R.L."/>
        </authorList>
    </citation>
    <scope>NUCLEOTIDE SEQUENCE</scope>
    <source>
        <strain evidence="1">B204</strain>
    </source>
</reference>
<evidence type="ECO:0000313" key="1">
    <source>
        <dbReference type="EMBL" id="AAX81973.1"/>
    </source>
</evidence>
<accession>Q56AZ5</accession>
<organism evidence="1">
    <name type="scientific">Brachyspira hyodysenteriae</name>
    <name type="common">Treponema hyodysenteriae</name>
    <dbReference type="NCBI Taxonomy" id="159"/>
    <lineage>
        <taxon>Bacteria</taxon>
        <taxon>Pseudomonadati</taxon>
        <taxon>Spirochaetota</taxon>
        <taxon>Spirochaetia</taxon>
        <taxon>Brachyspirales</taxon>
        <taxon>Brachyspiraceae</taxon>
        <taxon>Brachyspira</taxon>
    </lineage>
</organism>
<name>Q56AZ5_BRAHO</name>
<sequence length="91" mass="10719">MYLPIAEKKKQQLIAKYNIEKEIIALENVILNKPSIIETDQFYTINGHKFPIYKRSSSAIFSSNICLKDQLILFFIRCNDKVLFTDIKFEE</sequence>